<dbReference type="InterPro" id="IPR027417">
    <property type="entry name" value="P-loop_NTPase"/>
</dbReference>
<feature type="compositionally biased region" description="Basic residues" evidence="1">
    <location>
        <begin position="235"/>
        <end position="244"/>
    </location>
</feature>
<name>A0AA48M2I4_9ZZZZ</name>
<feature type="region of interest" description="Disordered" evidence="1">
    <location>
        <begin position="209"/>
        <end position="244"/>
    </location>
</feature>
<reference evidence="3" key="1">
    <citation type="submission" date="2023-07" db="EMBL/GenBank/DDBJ databases">
        <authorList>
            <person name="Pelsma A.J. K."/>
        </authorList>
    </citation>
    <scope>NUCLEOTIDE SEQUENCE</scope>
</reference>
<feature type="compositionally biased region" description="Low complexity" evidence="1">
    <location>
        <begin position="210"/>
        <end position="224"/>
    </location>
</feature>
<dbReference type="Gene3D" id="3.40.50.300">
    <property type="entry name" value="P-loop containing nucleotide triphosphate hydrolases"/>
    <property type="match status" value="1"/>
</dbReference>
<dbReference type="InterPro" id="IPR050678">
    <property type="entry name" value="DNA_Partitioning_ATPase"/>
</dbReference>
<dbReference type="EMBL" id="OY288114">
    <property type="protein sequence ID" value="CAJ0886792.1"/>
    <property type="molecule type" value="Genomic_DNA"/>
</dbReference>
<proteinExistence type="predicted"/>
<sequence length="244" mass="25375">MRTIAFVTQKGGAGKSTLASSVAVAAVAAGERVVVIDLDPLQTLVTWSATRRDSNLAVEHLPPAKLAKTLAALEKKGVTLVVIDAPGQGGEETLAAIRAADLCIIPARPNAFDLWASERTRAQVKEAGVDYAFLLNQCPPSQQTARVELGAKALQAIGGLLAPLVSARVDYQEAARLGLGVTEFNPDGVAALETKELWGSIKRRLKRAAKPAAKAPASAPAKASEAPKAEAPKPVARKPAKKAA</sequence>
<dbReference type="InterPro" id="IPR002586">
    <property type="entry name" value="CobQ/CobB/MinD/ParA_Nub-bd_dom"/>
</dbReference>
<dbReference type="SUPFAM" id="SSF52540">
    <property type="entry name" value="P-loop containing nucleoside triphosphate hydrolases"/>
    <property type="match status" value="1"/>
</dbReference>
<evidence type="ECO:0000259" key="2">
    <source>
        <dbReference type="Pfam" id="PF01656"/>
    </source>
</evidence>
<accession>A0AA48M2I4</accession>
<dbReference type="CDD" id="cd02042">
    <property type="entry name" value="ParAB_family"/>
    <property type="match status" value="1"/>
</dbReference>
<feature type="domain" description="CobQ/CobB/MinD/ParA nucleotide binding" evidence="2">
    <location>
        <begin position="4"/>
        <end position="187"/>
    </location>
</feature>
<dbReference type="PANTHER" id="PTHR13696">
    <property type="entry name" value="P-LOOP CONTAINING NUCLEOSIDE TRIPHOSPHATE HYDROLASE"/>
    <property type="match status" value="1"/>
</dbReference>
<evidence type="ECO:0000256" key="1">
    <source>
        <dbReference type="SAM" id="MobiDB-lite"/>
    </source>
</evidence>
<protein>
    <recommendedName>
        <fullName evidence="2">CobQ/CobB/MinD/ParA nucleotide binding domain-containing protein</fullName>
    </recommendedName>
</protein>
<dbReference type="Pfam" id="PF01656">
    <property type="entry name" value="CbiA"/>
    <property type="match status" value="1"/>
</dbReference>
<dbReference type="AlphaFoldDB" id="A0AA48M2I4"/>
<gene>
    <name evidence="3" type="ORF">AMST5_03740</name>
</gene>
<dbReference type="PIRSF" id="PIRSF009320">
    <property type="entry name" value="Nuc_binding_HP_1000"/>
    <property type="match status" value="1"/>
</dbReference>
<evidence type="ECO:0000313" key="3">
    <source>
        <dbReference type="EMBL" id="CAJ0886792.1"/>
    </source>
</evidence>
<dbReference type="PANTHER" id="PTHR13696:SF96">
    <property type="entry name" value="COBQ_COBB_MIND_PARA NUCLEOTIDE BINDING DOMAIN-CONTAINING PROTEIN"/>
    <property type="match status" value="1"/>
</dbReference>
<organism evidence="3">
    <name type="scientific">freshwater sediment metagenome</name>
    <dbReference type="NCBI Taxonomy" id="556182"/>
    <lineage>
        <taxon>unclassified sequences</taxon>
        <taxon>metagenomes</taxon>
        <taxon>ecological metagenomes</taxon>
    </lineage>
</organism>